<reference evidence="1 2" key="1">
    <citation type="submission" date="2024-09" db="EMBL/GenBank/DDBJ databases">
        <title>The Natural Products Discovery Center: Release of the First 8490 Sequenced Strains for Exploring Actinobacteria Biosynthetic Diversity.</title>
        <authorList>
            <person name="Kalkreuter E."/>
            <person name="Kautsar S.A."/>
            <person name="Yang D."/>
            <person name="Bader C.D."/>
            <person name="Teijaro C.N."/>
            <person name="Fluegel L."/>
            <person name="Davis C.M."/>
            <person name="Simpson J.R."/>
            <person name="Lauterbach L."/>
            <person name="Steele A.D."/>
            <person name="Gui C."/>
            <person name="Meng S."/>
            <person name="Li G."/>
            <person name="Viehrig K."/>
            <person name="Ye F."/>
            <person name="Su P."/>
            <person name="Kiefer A.F."/>
            <person name="Nichols A."/>
            <person name="Cepeda A.J."/>
            <person name="Yan W."/>
            <person name="Fan B."/>
            <person name="Jiang Y."/>
            <person name="Adhikari A."/>
            <person name="Zheng C.-J."/>
            <person name="Schuster L."/>
            <person name="Cowan T.M."/>
            <person name="Smanski M.J."/>
            <person name="Chevrette M.G."/>
            <person name="De Carvalho L.P.S."/>
            <person name="Shen B."/>
        </authorList>
    </citation>
    <scope>NUCLEOTIDE SEQUENCE [LARGE SCALE GENOMIC DNA]</scope>
    <source>
        <strain evidence="1 2">NPDC058546</strain>
    </source>
</reference>
<accession>A0ABW6ELY2</accession>
<name>A0ABW6ELY2_9ACTN</name>
<gene>
    <name evidence="1" type="ORF">ACFWSS_25845</name>
</gene>
<evidence type="ECO:0000313" key="1">
    <source>
        <dbReference type="EMBL" id="MFD4216294.1"/>
    </source>
</evidence>
<dbReference type="Proteomes" id="UP001598251">
    <property type="component" value="Unassembled WGS sequence"/>
</dbReference>
<organism evidence="1 2">
    <name type="scientific">Streptomyces sindenensis</name>
    <dbReference type="NCBI Taxonomy" id="67363"/>
    <lineage>
        <taxon>Bacteria</taxon>
        <taxon>Bacillati</taxon>
        <taxon>Actinomycetota</taxon>
        <taxon>Actinomycetes</taxon>
        <taxon>Kitasatosporales</taxon>
        <taxon>Streptomycetaceae</taxon>
        <taxon>Streptomyces</taxon>
    </lineage>
</organism>
<comment type="caution">
    <text evidence="1">The sequence shown here is derived from an EMBL/GenBank/DDBJ whole genome shotgun (WGS) entry which is preliminary data.</text>
</comment>
<dbReference type="RefSeq" id="WP_382827096.1">
    <property type="nucleotide sequence ID" value="NZ_JBHXLY010000015.1"/>
</dbReference>
<evidence type="ECO:0000313" key="2">
    <source>
        <dbReference type="Proteomes" id="UP001598251"/>
    </source>
</evidence>
<protein>
    <submittedName>
        <fullName evidence="1">Uncharacterized protein</fullName>
    </submittedName>
</protein>
<sequence>MNARHDWSRVPSPSVLVAAVAFSAAVYRAVGLTLRGGSGPATLEYDDHGGSSLVLDVSESEPVLVVIDHDERQEPLPQDTVTTALGLTTLPGMYARYDPATTYTGAARWNGRHWSRTLGVPGLVAADRGDDKHLLADASDALGEFTEGECDEVALRTLLEAVRAGDWDEDTVAAAMRCAPYEDDEELAAAPDLRAAADTLNEYRPLLRLMLLR</sequence>
<proteinExistence type="predicted"/>
<keyword evidence="2" id="KW-1185">Reference proteome</keyword>
<dbReference type="EMBL" id="JBHXOF010000019">
    <property type="protein sequence ID" value="MFD4216294.1"/>
    <property type="molecule type" value="Genomic_DNA"/>
</dbReference>